<keyword evidence="4" id="KW-0540">Nuclease</keyword>
<dbReference type="FunFam" id="3.30.70.270:FF:000003">
    <property type="entry name" value="Transposon Ty3-G Gag-Pol polyprotein"/>
    <property type="match status" value="1"/>
</dbReference>
<feature type="compositionally biased region" description="Basic and acidic residues" evidence="8">
    <location>
        <begin position="273"/>
        <end position="285"/>
    </location>
</feature>
<dbReference type="GO" id="GO:0003964">
    <property type="term" value="F:RNA-directed DNA polymerase activity"/>
    <property type="evidence" value="ECO:0007669"/>
    <property type="project" value="UniProtKB-KW"/>
</dbReference>
<evidence type="ECO:0000256" key="2">
    <source>
        <dbReference type="ARBA" id="ARBA00022679"/>
    </source>
</evidence>
<feature type="compositionally biased region" description="Polar residues" evidence="8">
    <location>
        <begin position="287"/>
        <end position="307"/>
    </location>
</feature>
<dbReference type="CDD" id="cd00303">
    <property type="entry name" value="retropepsin_like"/>
    <property type="match status" value="1"/>
</dbReference>
<dbReference type="GO" id="GO:0015074">
    <property type="term" value="P:DNA integration"/>
    <property type="evidence" value="ECO:0007669"/>
    <property type="project" value="InterPro"/>
</dbReference>
<keyword evidence="10" id="KW-1185">Reference proteome</keyword>
<dbReference type="Gene3D" id="3.30.420.10">
    <property type="entry name" value="Ribonuclease H-like superfamily/Ribonuclease H"/>
    <property type="match status" value="1"/>
</dbReference>
<organism evidence="9 10">
    <name type="scientific">Paramuricea clavata</name>
    <name type="common">Red gorgonian</name>
    <name type="synonym">Violescent sea-whip</name>
    <dbReference type="NCBI Taxonomy" id="317549"/>
    <lineage>
        <taxon>Eukaryota</taxon>
        <taxon>Metazoa</taxon>
        <taxon>Cnidaria</taxon>
        <taxon>Anthozoa</taxon>
        <taxon>Octocorallia</taxon>
        <taxon>Malacalcyonacea</taxon>
        <taxon>Plexauridae</taxon>
        <taxon>Paramuricea</taxon>
    </lineage>
</organism>
<evidence type="ECO:0000256" key="3">
    <source>
        <dbReference type="ARBA" id="ARBA00022695"/>
    </source>
</evidence>
<feature type="compositionally biased region" description="Basic and acidic residues" evidence="8">
    <location>
        <begin position="457"/>
        <end position="466"/>
    </location>
</feature>
<keyword evidence="6" id="KW-0378">Hydrolase</keyword>
<feature type="compositionally biased region" description="Basic and acidic residues" evidence="8">
    <location>
        <begin position="204"/>
        <end position="215"/>
    </location>
</feature>
<dbReference type="PANTHER" id="PTHR37984">
    <property type="entry name" value="PROTEIN CBG26694"/>
    <property type="match status" value="1"/>
</dbReference>
<dbReference type="PROSITE" id="PS50994">
    <property type="entry name" value="INTEGRASE"/>
    <property type="match status" value="1"/>
</dbReference>
<dbReference type="Gene3D" id="1.10.340.70">
    <property type="match status" value="1"/>
</dbReference>
<dbReference type="EC" id="2.7.7.49" evidence="1"/>
<name>A0A7D9HUM3_PARCT</name>
<accession>A0A7D9HUM3</accession>
<keyword evidence="3" id="KW-0548">Nucleotidyltransferase</keyword>
<comment type="caution">
    <text evidence="9">The sequence shown here is derived from an EMBL/GenBank/DDBJ whole genome shotgun (WGS) entry which is preliminary data.</text>
</comment>
<keyword evidence="5" id="KW-0255">Endonuclease</keyword>
<dbReference type="FunFam" id="3.30.70.270:FF:000026">
    <property type="entry name" value="Transposon Ty3-G Gag-Pol polyprotein"/>
    <property type="match status" value="1"/>
</dbReference>
<dbReference type="Gene3D" id="2.40.70.10">
    <property type="entry name" value="Acid Proteases"/>
    <property type="match status" value="1"/>
</dbReference>
<dbReference type="GO" id="GO:0006508">
    <property type="term" value="P:proteolysis"/>
    <property type="evidence" value="ECO:0007669"/>
    <property type="project" value="InterPro"/>
</dbReference>
<evidence type="ECO:0000256" key="7">
    <source>
        <dbReference type="ARBA" id="ARBA00022918"/>
    </source>
</evidence>
<evidence type="ECO:0000256" key="6">
    <source>
        <dbReference type="ARBA" id="ARBA00022801"/>
    </source>
</evidence>
<evidence type="ECO:0000256" key="8">
    <source>
        <dbReference type="SAM" id="MobiDB-lite"/>
    </source>
</evidence>
<evidence type="ECO:0000256" key="5">
    <source>
        <dbReference type="ARBA" id="ARBA00022759"/>
    </source>
</evidence>
<dbReference type="InterPro" id="IPR012337">
    <property type="entry name" value="RNaseH-like_sf"/>
</dbReference>
<dbReference type="PROSITE" id="PS00141">
    <property type="entry name" value="ASP_PROTEASE"/>
    <property type="match status" value="1"/>
</dbReference>
<feature type="compositionally biased region" description="Polar residues" evidence="8">
    <location>
        <begin position="188"/>
        <end position="203"/>
    </location>
</feature>
<dbReference type="Proteomes" id="UP001152795">
    <property type="component" value="Unassembled WGS sequence"/>
</dbReference>
<feature type="region of interest" description="Disordered" evidence="8">
    <location>
        <begin position="1337"/>
        <end position="1367"/>
    </location>
</feature>
<dbReference type="InterPro" id="IPR036397">
    <property type="entry name" value="RNaseH_sf"/>
</dbReference>
<dbReference type="InterPro" id="IPR050951">
    <property type="entry name" value="Retrovirus_Pol_polyprotein"/>
</dbReference>
<dbReference type="InterPro" id="IPR043128">
    <property type="entry name" value="Rev_trsase/Diguanyl_cyclase"/>
</dbReference>
<dbReference type="SUPFAM" id="SSF56672">
    <property type="entry name" value="DNA/RNA polymerases"/>
    <property type="match status" value="1"/>
</dbReference>
<dbReference type="Pfam" id="PF17921">
    <property type="entry name" value="Integrase_H2C2"/>
    <property type="match status" value="1"/>
</dbReference>
<dbReference type="Pfam" id="PF17917">
    <property type="entry name" value="RT_RNaseH"/>
    <property type="match status" value="1"/>
</dbReference>
<dbReference type="CDD" id="cd09274">
    <property type="entry name" value="RNase_HI_RT_Ty3"/>
    <property type="match status" value="1"/>
</dbReference>
<feature type="compositionally biased region" description="Polar residues" evidence="8">
    <location>
        <begin position="428"/>
        <end position="456"/>
    </location>
</feature>
<dbReference type="InterPro" id="IPR041588">
    <property type="entry name" value="Integrase_H2C2"/>
</dbReference>
<proteinExistence type="predicted"/>
<dbReference type="Gene3D" id="3.30.70.270">
    <property type="match status" value="2"/>
</dbReference>
<evidence type="ECO:0000256" key="4">
    <source>
        <dbReference type="ARBA" id="ARBA00022722"/>
    </source>
</evidence>
<dbReference type="SUPFAM" id="SSF53098">
    <property type="entry name" value="Ribonuclease H-like"/>
    <property type="match status" value="1"/>
</dbReference>
<dbReference type="GO" id="GO:0004519">
    <property type="term" value="F:endonuclease activity"/>
    <property type="evidence" value="ECO:0007669"/>
    <property type="project" value="UniProtKB-KW"/>
</dbReference>
<keyword evidence="2" id="KW-0808">Transferase</keyword>
<dbReference type="InterPro" id="IPR043502">
    <property type="entry name" value="DNA/RNA_pol_sf"/>
</dbReference>
<dbReference type="OrthoDB" id="5987886at2759"/>
<protein>
    <recommendedName>
        <fullName evidence="1">RNA-directed DNA polymerase</fullName>
        <ecNumber evidence="1">2.7.7.49</ecNumber>
    </recommendedName>
</protein>
<dbReference type="FunFam" id="1.10.340.70:FF:000003">
    <property type="entry name" value="Protein CBG25708"/>
    <property type="match status" value="1"/>
</dbReference>
<gene>
    <name evidence="9" type="ORF">PACLA_8A035792</name>
</gene>
<feature type="region of interest" description="Disordered" evidence="8">
    <location>
        <begin position="268"/>
        <end position="307"/>
    </location>
</feature>
<dbReference type="InterPro" id="IPR021109">
    <property type="entry name" value="Peptidase_aspartic_dom_sf"/>
</dbReference>
<dbReference type="GO" id="GO:0003676">
    <property type="term" value="F:nucleic acid binding"/>
    <property type="evidence" value="ECO:0007669"/>
    <property type="project" value="InterPro"/>
</dbReference>
<keyword evidence="7" id="KW-0695">RNA-directed DNA polymerase</keyword>
<evidence type="ECO:0000313" key="9">
    <source>
        <dbReference type="EMBL" id="CAB3990285.1"/>
    </source>
</evidence>
<reference evidence="9" key="1">
    <citation type="submission" date="2020-04" db="EMBL/GenBank/DDBJ databases">
        <authorList>
            <person name="Alioto T."/>
            <person name="Alioto T."/>
            <person name="Gomez Garrido J."/>
        </authorList>
    </citation>
    <scope>NUCLEOTIDE SEQUENCE</scope>
    <source>
        <strain evidence="9">A484AB</strain>
    </source>
</reference>
<sequence length="1367" mass="155314">MLNPNEEEVNTEEISMATTLDLKPPPPFDAEGDNSSLAQRWKEWRERFNMYTVAANIKDDARKRAVLLYVAGPSVHKIFKTLQDTGTDFKTALEKLDEYFQPQKNVIYERYVFKQTHPTPGESVDSYITRLRTLAETCEFESAENEIRDQFVMTCSSHGFRTKLLRETDLTLAKLITMARAKELAEKQASNISGHNNSRNNVNRVKDEGNDEAKDKVRHAKYVPKPHKQNQCRNCGNEFKQGHKNVCPAKGKTCRACGKLNHFARVCRSRKNPPKDSKKDSRESVRVAQQQTQKQSPPNSSDDGYTFAVSSSKITNIQIQINGTPIAVTIDSGATTNILDSEAFACIRKRNKHVQLEPTQTNIYAYNAVQPLPLLGKCRLAVESNGKRTISTFYVVNGKAGSLLGSETAAELGILKIKVNEVSKFHSMKTTGSRGRNEINTGSHSNGSDANSQSDSGNREIRDRNSMKNIDINTQKILDKFPELSDGIGCLQNYEQSLHVDRTVTPIAQRPRRVPFHLRKQVSDKLEELQSLDIIEPAEGPTSWVSPIVAAPKPHNSDEIRLCGDYRRPNQALLRERHPIPTVDELMEEMSGAVVFSKIDLKAGYHQIVLEENSQVFQNAIQQALQGLHGVRNIADDIIVWGKTQTQHDKNLEALLQRLVVKKLTLNLEKCKFNQPSLWFYGYILSKDGLSADPKKVEAIKNFKTPADVSQIRSFLGLANYCSRFIKDFSTLTAPLRELTTKSCKWSWSTMHEKAFTKVKNAIASDCTMAFYDPNRPTKLTVDASPVGLGAVLAQTQENGQDRCIAYASHSLTPVEARYSQTEKEALAVVWGCERFHLYLVGTQFDLITDHKPLEVIYSPKSKPPLRIERWLLRLQQYKFNIKYRPGSSNPADVLSRQPLFTNYKSSTIAEKYVSFIQSHSVPKSLTLDEIRIATLNDPELQRVTSAVKEDRWNKTDSCLSPYRNQHEQLTVSECGVILRNSQIVIPKSLRSRVLSIAHEGHQGIVKTKMLVRSKVWWPGIDKQVEQMVKECVPCQAAVHQSPKCQPPLNMTKLPPHPWHTLNADFCGPFPNGEKLLVVIDAYSRYPEVEVMQSTTTTVVISKLQRIFARHGYPEELITDNGPPFNAVEFTEYLAAHGVHHRRITPYWPQVNGEAERFMKTVTKAIRTAHSEGKRWQSELDLFLLNYRSTPHSTTHLSPAELLFNRSIRNKLPSFSSLQHDDGPVEHHVVRDKEEKEKMKVHADRRNNAKESQLKVGDYVLMQVPKDNKLSMPFNPKPFKVIEIKGNMVTARNTERTVTRNVSCFKCLTNYKNASEEDQNDEEDDFDDGIVENQQPTIVEEQQQDLPDLQRRYCLRQNRKPPDFYRS</sequence>
<evidence type="ECO:0000313" key="10">
    <source>
        <dbReference type="Proteomes" id="UP001152795"/>
    </source>
</evidence>
<dbReference type="InterPro" id="IPR001969">
    <property type="entry name" value="Aspartic_peptidase_AS"/>
</dbReference>
<dbReference type="EMBL" id="CACRXK020001635">
    <property type="protein sequence ID" value="CAB3990285.1"/>
    <property type="molecule type" value="Genomic_DNA"/>
</dbReference>
<dbReference type="Pfam" id="PF00665">
    <property type="entry name" value="rve"/>
    <property type="match status" value="1"/>
</dbReference>
<dbReference type="FunFam" id="3.30.420.10:FF:000063">
    <property type="entry name" value="Retrovirus-related Pol polyprotein from transposon 297-like Protein"/>
    <property type="match status" value="1"/>
</dbReference>
<dbReference type="CDD" id="cd01647">
    <property type="entry name" value="RT_LTR"/>
    <property type="match status" value="1"/>
</dbReference>
<dbReference type="InterPro" id="IPR041373">
    <property type="entry name" value="RT_RNaseH"/>
</dbReference>
<dbReference type="InterPro" id="IPR001584">
    <property type="entry name" value="Integrase_cat-core"/>
</dbReference>
<feature type="region of interest" description="Disordered" evidence="8">
    <location>
        <begin position="187"/>
        <end position="233"/>
    </location>
</feature>
<evidence type="ECO:0000256" key="1">
    <source>
        <dbReference type="ARBA" id="ARBA00012493"/>
    </source>
</evidence>
<feature type="region of interest" description="Disordered" evidence="8">
    <location>
        <begin position="428"/>
        <end position="468"/>
    </location>
</feature>
<feature type="compositionally biased region" description="Basic residues" evidence="8">
    <location>
        <begin position="216"/>
        <end position="230"/>
    </location>
</feature>
<dbReference type="GO" id="GO:0004190">
    <property type="term" value="F:aspartic-type endopeptidase activity"/>
    <property type="evidence" value="ECO:0007669"/>
    <property type="project" value="InterPro"/>
</dbReference>
<dbReference type="PANTHER" id="PTHR37984:SF11">
    <property type="entry name" value="INTEGRASE CATALYTIC DOMAIN-CONTAINING PROTEIN"/>
    <property type="match status" value="1"/>
</dbReference>